<dbReference type="EMBL" id="CP031163">
    <property type="protein sequence ID" value="AXH00706.1"/>
    <property type="molecule type" value="Genomic_DNA"/>
</dbReference>
<evidence type="ECO:0000313" key="1">
    <source>
        <dbReference type="EMBL" id="AXH00706.1"/>
    </source>
</evidence>
<evidence type="ECO:0008006" key="3">
    <source>
        <dbReference type="Google" id="ProtNLM"/>
    </source>
</evidence>
<geneLocation type="plasmid" evidence="2">
    <name>pdrdi</name>
</geneLocation>
<dbReference type="Proteomes" id="UP000253744">
    <property type="component" value="Plasmid pDrdI"/>
</dbReference>
<name>A0A345ILY3_9DEIO</name>
<protein>
    <recommendedName>
        <fullName evidence="3">DUF222 domain-containing protein</fullName>
    </recommendedName>
</protein>
<dbReference type="AlphaFoldDB" id="A0A345ILY3"/>
<keyword evidence="1" id="KW-0614">Plasmid</keyword>
<organism evidence="1 2">
    <name type="scientific">Deinococcus wulumuqiensis</name>
    <dbReference type="NCBI Taxonomy" id="980427"/>
    <lineage>
        <taxon>Bacteria</taxon>
        <taxon>Thermotogati</taxon>
        <taxon>Deinococcota</taxon>
        <taxon>Deinococci</taxon>
        <taxon>Deinococcales</taxon>
        <taxon>Deinococcaceae</taxon>
        <taxon>Deinococcus</taxon>
    </lineage>
</organism>
<accession>A0A345ILY3</accession>
<evidence type="ECO:0000313" key="2">
    <source>
        <dbReference type="Proteomes" id="UP000253744"/>
    </source>
</evidence>
<gene>
    <name evidence="1" type="ORF">DVJ83_16265</name>
</gene>
<dbReference type="KEGG" id="dwu:DVJ83_16265"/>
<reference evidence="1 2" key="1">
    <citation type="submission" date="2018-07" db="EMBL/GenBank/DDBJ databases">
        <title>Complete Genome and Methylome Analysis of Deinococcus wulumuqiensis NEB 479.</title>
        <authorList>
            <person name="Fomenkov A."/>
            <person name="Luyten Y."/>
            <person name="Vincze T."/>
            <person name="Anton B.P."/>
            <person name="Clark T."/>
            <person name="Roberts R.J."/>
            <person name="Morgan R.D."/>
        </authorList>
    </citation>
    <scope>NUCLEOTIDE SEQUENCE [LARGE SCALE GENOMIC DNA]</scope>
    <source>
        <strain evidence="1 2">NEB 479</strain>
        <plasmid evidence="2">Plasmid pdrdi</plasmid>
    </source>
</reference>
<sequence>MVQAQKLTLIDEVEGQLGLAVLGLELRLEETRTELGKLVRPTTDPRRAALVNDFFHAIGAENLSSFVHNKLPVLSWPGAIREAIRGGLELTKAKTIRSAPEELQGDLLARALAGATRAELTELVKAAKPTVPRSQAEQVAKTLSSRKWRDALSPTQAEALATWLSSAPGFMAAAKT</sequence>
<proteinExistence type="predicted"/>